<feature type="transmembrane region" description="Helical" evidence="9">
    <location>
        <begin position="44"/>
        <end position="62"/>
    </location>
</feature>
<evidence type="ECO:0000313" key="11">
    <source>
        <dbReference type="Proteomes" id="UP001334732"/>
    </source>
</evidence>
<name>A0ABZ1CFG0_9PROT</name>
<feature type="transmembrane region" description="Helical" evidence="9">
    <location>
        <begin position="333"/>
        <end position="354"/>
    </location>
</feature>
<feature type="transmembrane region" description="Helical" evidence="9">
    <location>
        <begin position="114"/>
        <end position="133"/>
    </location>
</feature>
<dbReference type="EMBL" id="CP141769">
    <property type="protein sequence ID" value="WRS38109.1"/>
    <property type="molecule type" value="Genomic_DNA"/>
</dbReference>
<dbReference type="PANTHER" id="PTHR30574">
    <property type="entry name" value="INNER MEMBRANE PROTEIN YEDE"/>
    <property type="match status" value="1"/>
</dbReference>
<evidence type="ECO:0000256" key="3">
    <source>
        <dbReference type="ARBA" id="ARBA00022475"/>
    </source>
</evidence>
<keyword evidence="11" id="KW-1185">Reference proteome</keyword>
<proteinExistence type="inferred from homology"/>
<evidence type="ECO:0000256" key="8">
    <source>
        <dbReference type="ARBA" id="ARBA00035655"/>
    </source>
</evidence>
<feature type="transmembrane region" description="Helical" evidence="9">
    <location>
        <begin position="6"/>
        <end position="23"/>
    </location>
</feature>
<evidence type="ECO:0000256" key="5">
    <source>
        <dbReference type="ARBA" id="ARBA00022692"/>
    </source>
</evidence>
<feature type="transmembrane region" description="Helical" evidence="9">
    <location>
        <begin position="277"/>
        <end position="297"/>
    </location>
</feature>
<organism evidence="10 11">
    <name type="scientific">Thiobacillus sedimenti</name>
    <dbReference type="NCBI Taxonomy" id="3110231"/>
    <lineage>
        <taxon>Bacteria</taxon>
        <taxon>Pseudomonadati</taxon>
        <taxon>Pseudomonadota</taxon>
        <taxon>Betaproteobacteria</taxon>
        <taxon>Nitrosomonadales</taxon>
        <taxon>Thiobacillaceae</taxon>
        <taxon>Thiobacillus</taxon>
    </lineage>
</organism>
<gene>
    <name evidence="10" type="ORF">VA613_08775</name>
</gene>
<feature type="transmembrane region" description="Helical" evidence="9">
    <location>
        <begin position="153"/>
        <end position="177"/>
    </location>
</feature>
<comment type="subcellular location">
    <subcellularLocation>
        <location evidence="1">Cell inner membrane</location>
        <topology evidence="1">Multi-pass membrane protein</topology>
    </subcellularLocation>
</comment>
<evidence type="ECO:0000256" key="7">
    <source>
        <dbReference type="ARBA" id="ARBA00023136"/>
    </source>
</evidence>
<dbReference type="PANTHER" id="PTHR30574:SF1">
    <property type="entry name" value="SULPHUR TRANSPORT DOMAIN-CONTAINING PROTEIN"/>
    <property type="match status" value="1"/>
</dbReference>
<evidence type="ECO:0000313" key="10">
    <source>
        <dbReference type="EMBL" id="WRS38109.1"/>
    </source>
</evidence>
<evidence type="ECO:0000256" key="1">
    <source>
        <dbReference type="ARBA" id="ARBA00004429"/>
    </source>
</evidence>
<evidence type="ECO:0000256" key="6">
    <source>
        <dbReference type="ARBA" id="ARBA00022989"/>
    </source>
</evidence>
<keyword evidence="4" id="KW-0997">Cell inner membrane</keyword>
<keyword evidence="6 9" id="KW-1133">Transmembrane helix</keyword>
<feature type="transmembrane region" description="Helical" evidence="9">
    <location>
        <begin position="82"/>
        <end position="107"/>
    </location>
</feature>
<evidence type="ECO:0000256" key="2">
    <source>
        <dbReference type="ARBA" id="ARBA00022448"/>
    </source>
</evidence>
<feature type="transmembrane region" description="Helical" evidence="9">
    <location>
        <begin position="309"/>
        <end position="327"/>
    </location>
</feature>
<keyword evidence="2" id="KW-0813">Transport</keyword>
<dbReference type="RefSeq" id="WP_324778723.1">
    <property type="nucleotide sequence ID" value="NZ_CP141769.1"/>
</dbReference>
<evidence type="ECO:0000256" key="9">
    <source>
        <dbReference type="SAM" id="Phobius"/>
    </source>
</evidence>
<sequence length="370" mass="39051">MDPGYPLILASSLVIGVIAGIVMHRADFCVTASFRDMFLFRDFFLMRQMVLVVVVSMALFEFGRLSGLIAAQPFPLLGTPSLANAIGGFIFGIGMVLAGGCVTGTLYKLGSGSAASGLAFVGMLAGSAAYAEIHPQWSAFARATALARDVVTVPQWLGLSPSALLLPIALAGAAWLAREFRAGRMQRPGFAVGHLAPWRAAVVLALLGFASYVLIGMPMGITTAYTKLGANIEALFAPGHVSHLAYFALQPLDYTPPFADHAVQGGPGPRFDAIGAIQYPLILGIAGGAMASAMQLGEWRLHWRLPPRQFVSALAGGLLIGLAARMVPSCNLWHLWGGLPILALQSLLFLAGLLPGTWAGSRLLARFVIR</sequence>
<accession>A0ABZ1CFG0</accession>
<keyword evidence="3" id="KW-1003">Cell membrane</keyword>
<evidence type="ECO:0000256" key="4">
    <source>
        <dbReference type="ARBA" id="ARBA00022519"/>
    </source>
</evidence>
<feature type="transmembrane region" description="Helical" evidence="9">
    <location>
        <begin position="198"/>
        <end position="221"/>
    </location>
</feature>
<keyword evidence="5 9" id="KW-0812">Transmembrane</keyword>
<dbReference type="Proteomes" id="UP001334732">
    <property type="component" value="Chromosome"/>
</dbReference>
<keyword evidence="7 9" id="KW-0472">Membrane</keyword>
<dbReference type="Pfam" id="PF04143">
    <property type="entry name" value="Sulf_transp"/>
    <property type="match status" value="1"/>
</dbReference>
<dbReference type="InterPro" id="IPR007272">
    <property type="entry name" value="Sulf_transp_TsuA/YedE"/>
</dbReference>
<protein>
    <submittedName>
        <fullName evidence="10">YeeE/YedE family protein</fullName>
    </submittedName>
</protein>
<reference evidence="10 11" key="1">
    <citation type="submission" date="2023-12" db="EMBL/GenBank/DDBJ databases">
        <title>Thiobacillus sedimentum sp. nov., a chemolithoautotrophic sulfur-oxidizing bacterium isolated from freshwater sediment.</title>
        <authorList>
            <person name="Luo J."/>
            <person name="Dai C."/>
        </authorList>
    </citation>
    <scope>NUCLEOTIDE SEQUENCE [LARGE SCALE GENOMIC DNA]</scope>
    <source>
        <strain evidence="10 11">SCUT-2</strain>
    </source>
</reference>
<comment type="similarity">
    <text evidence="8">Belongs to the TsuA/YedE (TC 9.B.102) family.</text>
</comment>